<feature type="non-terminal residue" evidence="5">
    <location>
        <position position="1"/>
    </location>
</feature>
<protein>
    <recommendedName>
        <fullName evidence="7">TCP-1/cpn60 chaperonin family protein</fullName>
    </recommendedName>
</protein>
<dbReference type="SUPFAM" id="SSF48592">
    <property type="entry name" value="GroEL equatorial domain-like"/>
    <property type="match status" value="1"/>
</dbReference>
<proteinExistence type="inferred from homology"/>
<comment type="caution">
    <text evidence="5">The sequence shown here is derived from an EMBL/GenBank/DDBJ whole genome shotgun (WGS) entry which is preliminary data.</text>
</comment>
<reference evidence="5 6" key="1">
    <citation type="submission" date="2019-01" db="EMBL/GenBank/DDBJ databases">
        <title>Genome sequencing of the rare red list fungi Fomitopsis rosea.</title>
        <authorList>
            <person name="Buettner E."/>
            <person name="Kellner H."/>
        </authorList>
    </citation>
    <scope>NUCLEOTIDE SEQUENCE [LARGE SCALE GENOMIC DNA]</scope>
    <source>
        <strain evidence="5 6">DSM 105464</strain>
    </source>
</reference>
<gene>
    <name evidence="5" type="ORF">EVJ58_g2079</name>
</gene>
<evidence type="ECO:0008006" key="7">
    <source>
        <dbReference type="Google" id="ProtNLM"/>
    </source>
</evidence>
<dbReference type="InterPro" id="IPR002423">
    <property type="entry name" value="Cpn60/GroEL/TCP-1"/>
</dbReference>
<evidence type="ECO:0000313" key="6">
    <source>
        <dbReference type="Proteomes" id="UP000298390"/>
    </source>
</evidence>
<dbReference type="GO" id="GO:0140662">
    <property type="term" value="F:ATP-dependent protein folding chaperone"/>
    <property type="evidence" value="ECO:0007669"/>
    <property type="project" value="InterPro"/>
</dbReference>
<evidence type="ECO:0000313" key="5">
    <source>
        <dbReference type="EMBL" id="TFY65286.1"/>
    </source>
</evidence>
<sequence length="197" mass="21102">SSHRTTQTSTRTRPERKTRTATIVLRGATANRLDDLERAVDDGVNVIKALLKDARLVPGAGATELELARRVETYGAGLKGLSQHGVRRWASALEVIPRTIAENAFGGAEGNEIVSRLWAKHEGASGEYWGVDVEAETDGTLNTSEHGIYDSLAAKTWAIKLATEAAVSVLSVDSIIMSKPAGGPKIPQQAGNWDEDD</sequence>
<dbReference type="STRING" id="34475.A0A4Y9YRT1"/>
<keyword evidence="1 4" id="KW-0547">Nucleotide-binding</keyword>
<evidence type="ECO:0000256" key="4">
    <source>
        <dbReference type="RuleBase" id="RU004187"/>
    </source>
</evidence>
<name>A0A4Y9YRT1_9APHY</name>
<dbReference type="AlphaFoldDB" id="A0A4Y9YRT1"/>
<dbReference type="PANTHER" id="PTHR11353">
    <property type="entry name" value="CHAPERONIN"/>
    <property type="match status" value="1"/>
</dbReference>
<keyword evidence="2 4" id="KW-0067">ATP-binding</keyword>
<dbReference type="InterPro" id="IPR017998">
    <property type="entry name" value="Chaperone_TCP-1"/>
</dbReference>
<dbReference type="PRINTS" id="PR00304">
    <property type="entry name" value="TCOMPLEXTCP1"/>
</dbReference>
<keyword evidence="3 4" id="KW-0143">Chaperone</keyword>
<dbReference type="Gene3D" id="1.10.560.10">
    <property type="entry name" value="GroEL-like equatorial domain"/>
    <property type="match status" value="1"/>
</dbReference>
<evidence type="ECO:0000256" key="2">
    <source>
        <dbReference type="ARBA" id="ARBA00022840"/>
    </source>
</evidence>
<dbReference type="GO" id="GO:0005524">
    <property type="term" value="F:ATP binding"/>
    <property type="evidence" value="ECO:0007669"/>
    <property type="project" value="UniProtKB-KW"/>
</dbReference>
<dbReference type="Pfam" id="PF00118">
    <property type="entry name" value="Cpn60_TCP1"/>
    <property type="match status" value="1"/>
</dbReference>
<dbReference type="EMBL" id="SEKV01000073">
    <property type="protein sequence ID" value="TFY65286.1"/>
    <property type="molecule type" value="Genomic_DNA"/>
</dbReference>
<dbReference type="InterPro" id="IPR027413">
    <property type="entry name" value="GROEL-like_equatorial_sf"/>
</dbReference>
<comment type="similarity">
    <text evidence="4">Belongs to the TCP-1 chaperonin family.</text>
</comment>
<evidence type="ECO:0000256" key="3">
    <source>
        <dbReference type="ARBA" id="ARBA00023186"/>
    </source>
</evidence>
<evidence type="ECO:0000256" key="1">
    <source>
        <dbReference type="ARBA" id="ARBA00022741"/>
    </source>
</evidence>
<accession>A0A4Y9YRT1</accession>
<dbReference type="Proteomes" id="UP000298390">
    <property type="component" value="Unassembled WGS sequence"/>
</dbReference>
<organism evidence="5 6">
    <name type="scientific">Rhodofomes roseus</name>
    <dbReference type="NCBI Taxonomy" id="34475"/>
    <lineage>
        <taxon>Eukaryota</taxon>
        <taxon>Fungi</taxon>
        <taxon>Dikarya</taxon>
        <taxon>Basidiomycota</taxon>
        <taxon>Agaricomycotina</taxon>
        <taxon>Agaricomycetes</taxon>
        <taxon>Polyporales</taxon>
        <taxon>Rhodofomes</taxon>
    </lineage>
</organism>